<evidence type="ECO:0000313" key="2">
    <source>
        <dbReference type="Proteomes" id="UP001341281"/>
    </source>
</evidence>
<name>A0AAQ3UPL6_PASNO</name>
<sequence length="68" mass="7426">MSYDMVHVPSQVLRLNKNHIKSQPCLELNDDLSLVHYSSSSEVEGLDDTSDSVCTDAALVVSSTTELT</sequence>
<keyword evidence="2" id="KW-1185">Reference proteome</keyword>
<gene>
    <name evidence="1" type="ORF">U9M48_041693</name>
</gene>
<dbReference type="Proteomes" id="UP001341281">
    <property type="component" value="Chromosome 10"/>
</dbReference>
<evidence type="ECO:0000313" key="1">
    <source>
        <dbReference type="EMBL" id="WVZ96000.1"/>
    </source>
</evidence>
<proteinExistence type="predicted"/>
<dbReference type="AlphaFoldDB" id="A0AAQ3UPL6"/>
<reference evidence="1 2" key="1">
    <citation type="submission" date="2024-02" db="EMBL/GenBank/DDBJ databases">
        <title>High-quality chromosome-scale genome assembly of Pensacola bahiagrass (Paspalum notatum Flugge var. saurae).</title>
        <authorList>
            <person name="Vega J.M."/>
            <person name="Podio M."/>
            <person name="Orjuela J."/>
            <person name="Siena L.A."/>
            <person name="Pessino S.C."/>
            <person name="Combes M.C."/>
            <person name="Mariac C."/>
            <person name="Albertini E."/>
            <person name="Pupilli F."/>
            <person name="Ortiz J.P.A."/>
            <person name="Leblanc O."/>
        </authorList>
    </citation>
    <scope>NUCLEOTIDE SEQUENCE [LARGE SCALE GENOMIC DNA]</scope>
    <source>
        <strain evidence="1">R1</strain>
        <tissue evidence="1">Leaf</tissue>
    </source>
</reference>
<protein>
    <submittedName>
        <fullName evidence="1">Uncharacterized protein</fullName>
    </submittedName>
</protein>
<accession>A0AAQ3UPL6</accession>
<dbReference type="EMBL" id="CP144754">
    <property type="protein sequence ID" value="WVZ96000.1"/>
    <property type="molecule type" value="Genomic_DNA"/>
</dbReference>
<organism evidence="1 2">
    <name type="scientific">Paspalum notatum var. saurae</name>
    <dbReference type="NCBI Taxonomy" id="547442"/>
    <lineage>
        <taxon>Eukaryota</taxon>
        <taxon>Viridiplantae</taxon>
        <taxon>Streptophyta</taxon>
        <taxon>Embryophyta</taxon>
        <taxon>Tracheophyta</taxon>
        <taxon>Spermatophyta</taxon>
        <taxon>Magnoliopsida</taxon>
        <taxon>Liliopsida</taxon>
        <taxon>Poales</taxon>
        <taxon>Poaceae</taxon>
        <taxon>PACMAD clade</taxon>
        <taxon>Panicoideae</taxon>
        <taxon>Andropogonodae</taxon>
        <taxon>Paspaleae</taxon>
        <taxon>Paspalinae</taxon>
        <taxon>Paspalum</taxon>
    </lineage>
</organism>